<reference evidence="4 5" key="2">
    <citation type="submission" date="2017-07" db="EMBL/GenBank/DDBJ databases">
        <title>Candidatus Dactylopiibacterium carminicum, a nitrogen-fixing symbiont of the cochineal insect Dactylopius coccus and Dactylopius opuntiae (Hemiptera: Coccoidea: Dactylopiidae).</title>
        <authorList>
            <person name="Vera A."/>
        </authorList>
    </citation>
    <scope>NUCLEOTIDE SEQUENCE [LARGE SCALE GENOMIC DNA]</scope>
    <source>
        <strain evidence="4 5">NFDCM</strain>
    </source>
</reference>
<feature type="chain" id="PRO_5013375188" evidence="1">
    <location>
        <begin position="23"/>
        <end position="206"/>
    </location>
</feature>
<keyword evidence="6" id="KW-1185">Reference proteome</keyword>
<organism evidence="4 5">
    <name type="scientific">Candidatus Dactylopiibacterium carminicum</name>
    <dbReference type="NCBI Taxonomy" id="857335"/>
    <lineage>
        <taxon>Bacteria</taxon>
        <taxon>Pseudomonadati</taxon>
        <taxon>Pseudomonadota</taxon>
        <taxon>Betaproteobacteria</taxon>
        <taxon>Rhodocyclales</taxon>
        <taxon>Rhodocyclaceae</taxon>
        <taxon>Candidatus Dactylopiibacterium</taxon>
    </lineage>
</organism>
<dbReference type="OrthoDB" id="9786188at2"/>
<feature type="signal peptide" evidence="1">
    <location>
        <begin position="1"/>
        <end position="22"/>
    </location>
</feature>
<protein>
    <submittedName>
        <fullName evidence="4">Arylesterase</fullName>
    </submittedName>
</protein>
<evidence type="ECO:0000256" key="1">
    <source>
        <dbReference type="SAM" id="SignalP"/>
    </source>
</evidence>
<gene>
    <name evidence="3" type="ORF">BGI27_06090</name>
    <name evidence="4" type="ORF">CGU29_06530</name>
</gene>
<evidence type="ECO:0000313" key="3">
    <source>
        <dbReference type="EMBL" id="KAF7599767.1"/>
    </source>
</evidence>
<feature type="domain" description="SGNH hydrolase-type esterase" evidence="2">
    <location>
        <begin position="34"/>
        <end position="190"/>
    </location>
</feature>
<dbReference type="PROSITE" id="PS51257">
    <property type="entry name" value="PROKAR_LIPOPROTEIN"/>
    <property type="match status" value="1"/>
</dbReference>
<dbReference type="InterPro" id="IPR036514">
    <property type="entry name" value="SGNH_hydro_sf"/>
</dbReference>
<keyword evidence="1" id="KW-0732">Signal</keyword>
<comment type="caution">
    <text evidence="4">The sequence shown here is derived from an EMBL/GenBank/DDBJ whole genome shotgun (WGS) entry which is preliminary data.</text>
</comment>
<evidence type="ECO:0000313" key="6">
    <source>
        <dbReference type="Proteomes" id="UP000623509"/>
    </source>
</evidence>
<dbReference type="PANTHER" id="PTHR30383">
    <property type="entry name" value="THIOESTERASE 1/PROTEASE 1/LYSOPHOSPHOLIPASE L1"/>
    <property type="match status" value="1"/>
</dbReference>
<name>A0A272EUC8_9RHOO</name>
<dbReference type="Gene3D" id="3.40.50.1110">
    <property type="entry name" value="SGNH hydrolase"/>
    <property type="match status" value="1"/>
</dbReference>
<proteinExistence type="predicted"/>
<dbReference type="PANTHER" id="PTHR30383:SF24">
    <property type="entry name" value="THIOESTERASE 1_PROTEASE 1_LYSOPHOSPHOLIPASE L1"/>
    <property type="match status" value="1"/>
</dbReference>
<dbReference type="Proteomes" id="UP000216107">
    <property type="component" value="Unassembled WGS sequence"/>
</dbReference>
<dbReference type="GO" id="GO:0004622">
    <property type="term" value="F:phosphatidylcholine lysophospholipase activity"/>
    <property type="evidence" value="ECO:0007669"/>
    <property type="project" value="TreeGrafter"/>
</dbReference>
<reference evidence="3 6" key="1">
    <citation type="submission" date="2016-08" db="EMBL/GenBank/DDBJ databases">
        <title>Candidatus Dactylopiibacterium carminicum genome sequence.</title>
        <authorList>
            <person name="Ramirez-Puebla S.T."/>
            <person name="Ormeno-Orrillo E."/>
            <person name="Vera-Ponce De Leon A."/>
            <person name="Luis L."/>
            <person name="Sanchez-Flores A."/>
            <person name="Monica R."/>
            <person name="Martinez-Romero E."/>
        </authorList>
    </citation>
    <scope>NUCLEOTIDE SEQUENCE [LARGE SCALE GENOMIC DNA]</scope>
    <source>
        <strain evidence="3">END1</strain>
    </source>
</reference>
<dbReference type="RefSeq" id="WP_095524020.1">
    <property type="nucleotide sequence ID" value="NZ_MDUX01000014.1"/>
</dbReference>
<evidence type="ECO:0000259" key="2">
    <source>
        <dbReference type="Pfam" id="PF13472"/>
    </source>
</evidence>
<sequence length="206" mass="22056">MKRRGFLIVLCLLLSACGQRQQQVELPPGATVLVVGDSLVAGTGATRELSWPAVLARETGWQVVNAGVPGHRSEDARERLGALLAQYRPDAVIVAIGGNDFLRRVPETQTRENIAAMLDEARAVSAHVALVAIPAPSLGAALFGVLSDHPLYAALAGEQQVLLLPDAVAQTLSRPELRADSIHANAEGYEYMAELLRKRLVQAGWL</sequence>
<dbReference type="SUPFAM" id="SSF52266">
    <property type="entry name" value="SGNH hydrolase"/>
    <property type="match status" value="1"/>
</dbReference>
<evidence type="ECO:0000313" key="5">
    <source>
        <dbReference type="Proteomes" id="UP000216107"/>
    </source>
</evidence>
<evidence type="ECO:0000313" key="4">
    <source>
        <dbReference type="EMBL" id="PAS93721.1"/>
    </source>
</evidence>
<dbReference type="InterPro" id="IPR013830">
    <property type="entry name" value="SGNH_hydro"/>
</dbReference>
<dbReference type="InterPro" id="IPR051532">
    <property type="entry name" value="Ester_Hydrolysis_Enzymes"/>
</dbReference>
<dbReference type="EMBL" id="NMRN01000013">
    <property type="protein sequence ID" value="PAS93721.1"/>
    <property type="molecule type" value="Genomic_DNA"/>
</dbReference>
<accession>A0A272EUC8</accession>
<dbReference type="Pfam" id="PF13472">
    <property type="entry name" value="Lipase_GDSL_2"/>
    <property type="match status" value="1"/>
</dbReference>
<dbReference type="AlphaFoldDB" id="A0A272EUC8"/>
<dbReference type="Proteomes" id="UP000623509">
    <property type="component" value="Unassembled WGS sequence"/>
</dbReference>
<dbReference type="EMBL" id="MDUX01000014">
    <property type="protein sequence ID" value="KAF7599767.1"/>
    <property type="molecule type" value="Genomic_DNA"/>
</dbReference>